<proteinExistence type="predicted"/>
<protein>
    <submittedName>
        <fullName evidence="1">Uncharacterized protein</fullName>
    </submittedName>
</protein>
<accession>A0A0B0N4Z8</accession>
<dbReference type="EMBL" id="JRRC01483921">
    <property type="protein sequence ID" value="KHG07870.1"/>
    <property type="molecule type" value="Genomic_DNA"/>
</dbReference>
<organism evidence="1 2">
    <name type="scientific">Gossypium arboreum</name>
    <name type="common">Tree cotton</name>
    <name type="synonym">Gossypium nanking</name>
    <dbReference type="NCBI Taxonomy" id="29729"/>
    <lineage>
        <taxon>Eukaryota</taxon>
        <taxon>Viridiplantae</taxon>
        <taxon>Streptophyta</taxon>
        <taxon>Embryophyta</taxon>
        <taxon>Tracheophyta</taxon>
        <taxon>Spermatophyta</taxon>
        <taxon>Magnoliopsida</taxon>
        <taxon>eudicotyledons</taxon>
        <taxon>Gunneridae</taxon>
        <taxon>Pentapetalae</taxon>
        <taxon>rosids</taxon>
        <taxon>malvids</taxon>
        <taxon>Malvales</taxon>
        <taxon>Malvaceae</taxon>
        <taxon>Malvoideae</taxon>
        <taxon>Gossypium</taxon>
    </lineage>
</organism>
<name>A0A0B0N4Z8_GOSAR</name>
<gene>
    <name evidence="1" type="ORF">F383_35159</name>
</gene>
<dbReference type="AlphaFoldDB" id="A0A0B0N4Z8"/>
<evidence type="ECO:0000313" key="1">
    <source>
        <dbReference type="EMBL" id="KHG07870.1"/>
    </source>
</evidence>
<comment type="caution">
    <text evidence="1">The sequence shown here is derived from an EMBL/GenBank/DDBJ whole genome shotgun (WGS) entry which is preliminary data.</text>
</comment>
<dbReference type="Proteomes" id="UP000032142">
    <property type="component" value="Unassembled WGS sequence"/>
</dbReference>
<reference evidence="2" key="1">
    <citation type="submission" date="2014-09" db="EMBL/GenBank/DDBJ databases">
        <authorList>
            <person name="Mudge J."/>
            <person name="Ramaraj T."/>
            <person name="Lindquist I.E."/>
            <person name="Bharti A.K."/>
            <person name="Sundararajan A."/>
            <person name="Cameron C.T."/>
            <person name="Woodward J.E."/>
            <person name="May G.D."/>
            <person name="Brubaker C."/>
            <person name="Broadhvest J."/>
            <person name="Wilkins T.A."/>
        </authorList>
    </citation>
    <scope>NUCLEOTIDE SEQUENCE</scope>
    <source>
        <strain evidence="2">cv. AKA8401</strain>
    </source>
</reference>
<evidence type="ECO:0000313" key="2">
    <source>
        <dbReference type="Proteomes" id="UP000032142"/>
    </source>
</evidence>
<sequence>MELTVHQLRRCLLFISRKSRK</sequence>
<keyword evidence="2" id="KW-1185">Reference proteome</keyword>